<dbReference type="InterPro" id="IPR037066">
    <property type="entry name" value="Plug_dom_sf"/>
</dbReference>
<keyword evidence="3 10" id="KW-1134">Transmembrane beta strand</keyword>
<dbReference type="InterPro" id="IPR000531">
    <property type="entry name" value="Beta-barrel_TonB"/>
</dbReference>
<dbReference type="Gene3D" id="2.60.40.1120">
    <property type="entry name" value="Carboxypeptidase-like, regulatory domain"/>
    <property type="match status" value="1"/>
</dbReference>
<feature type="region of interest" description="Disordered" evidence="12">
    <location>
        <begin position="401"/>
        <end position="420"/>
    </location>
</feature>
<accession>A0A420AFX6</accession>
<evidence type="ECO:0000256" key="8">
    <source>
        <dbReference type="ARBA" id="ARBA00023170"/>
    </source>
</evidence>
<reference evidence="16 17" key="1">
    <citation type="submission" date="2018-09" db="EMBL/GenBank/DDBJ databases">
        <title>Genomic Encyclopedia of Type Strains, Phase III (KMG-III): the genomes of soil and plant-associated and newly described type strains.</title>
        <authorList>
            <person name="Whitman W."/>
        </authorList>
    </citation>
    <scope>NUCLEOTIDE SEQUENCE [LARGE SCALE GENOMIC DNA]</scope>
    <source>
        <strain evidence="16 17">CECT 7938</strain>
    </source>
</reference>
<evidence type="ECO:0000256" key="10">
    <source>
        <dbReference type="PROSITE-ProRule" id="PRU01360"/>
    </source>
</evidence>
<dbReference type="InterPro" id="IPR008969">
    <property type="entry name" value="CarboxyPept-like_regulatory"/>
</dbReference>
<keyword evidence="17" id="KW-1185">Reference proteome</keyword>
<dbReference type="PANTHER" id="PTHR30069">
    <property type="entry name" value="TONB-DEPENDENT OUTER MEMBRANE RECEPTOR"/>
    <property type="match status" value="1"/>
</dbReference>
<dbReference type="OrthoDB" id="9812892at2"/>
<comment type="subcellular location">
    <subcellularLocation>
        <location evidence="1 10">Cell outer membrane</location>
        <topology evidence="1 10">Multi-pass membrane protein</topology>
    </subcellularLocation>
</comment>
<dbReference type="SUPFAM" id="SSF49464">
    <property type="entry name" value="Carboxypeptidase regulatory domain-like"/>
    <property type="match status" value="1"/>
</dbReference>
<evidence type="ECO:0000313" key="17">
    <source>
        <dbReference type="Proteomes" id="UP000286246"/>
    </source>
</evidence>
<dbReference type="GO" id="GO:0009279">
    <property type="term" value="C:cell outer membrane"/>
    <property type="evidence" value="ECO:0007669"/>
    <property type="project" value="UniProtKB-SubCell"/>
</dbReference>
<sequence length="796" mass="90126">MSKFKVVWLFFFLIISFPSHSQQLAEVKGSVTNTSNEPIHGATIVLSGTNKGAKADKNGFFKISGISFGNHQVTISAVGYQTINRSVTCSKNVIDLSGIQMTPDQKIMAEVEVIGRSTTSEVTRQPYNVSAIDAKKLYNTTLDIGQALNRVSGVRLRESGGVGSNMSFSINGFSGNQVKLFLDGIPMDNFGSSFQLNNIPINFAERVEVYKGVVPVWLGGDALGGAVNIVTKNDPGKYLDASYSYGSFNTHKTAVNAGYISNNGLTMTLSAFQNYSDNNYWVNVRTADFNTGKYTNGRRRRFHDTYRNETMVYNIGVSNKKYADQLLFGITLGENKKEIQTGNHMDDVYGGREALGNIIQPSVKYIKKDLFVKGLDVNIFGRYNLGKERSLDTVNRRFTWSGESEPKDKNNPNAPGGENELRDYRFNNNNGNFIANLSYAINEKHHFMVNHLLTTFDRKGKDKYYPDLEINKLPRKTTKNITALGYRTNIADQWDLNVFAKNYNQKGKYFEEVKKNEIYKNVETTVNKLGYGFAASYFVNPTLQLKASYEKASRLPENNELFGDAQDLSANPTLKPENSHNINVGLSYTKKWNEHNHIIIDANYTYRNATDFIRLYISPLSSNNKRESKYLNLRSVLNNGVDLNLKYFYKNQFSIGGNLTYQNIINNTKYEPGQLVESSVYKDRMPNIPYLYGNADAAYYLHHFGGKHNTLTIGYNLQYIHAFFLDFPSLGTPAQRFIIPEQLSHDVNIVYAMASGKYNVALECNNLTDATRYDNFEMQKPSRSFNVKFRYFIRKK</sequence>
<keyword evidence="8 16" id="KW-0675">Receptor</keyword>
<evidence type="ECO:0000256" key="12">
    <source>
        <dbReference type="SAM" id="MobiDB-lite"/>
    </source>
</evidence>
<dbReference type="Proteomes" id="UP000286246">
    <property type="component" value="Unassembled WGS sequence"/>
</dbReference>
<keyword evidence="5 13" id="KW-0732">Signal</keyword>
<comment type="caution">
    <text evidence="16">The sequence shown here is derived from an EMBL/GenBank/DDBJ whole genome shotgun (WGS) entry which is preliminary data.</text>
</comment>
<dbReference type="RefSeq" id="WP_120261802.1">
    <property type="nucleotide sequence ID" value="NZ_RAPY01000007.1"/>
</dbReference>
<dbReference type="GO" id="GO:0015344">
    <property type="term" value="F:siderophore uptake transmembrane transporter activity"/>
    <property type="evidence" value="ECO:0007669"/>
    <property type="project" value="TreeGrafter"/>
</dbReference>
<evidence type="ECO:0000313" key="16">
    <source>
        <dbReference type="EMBL" id="RKE43430.1"/>
    </source>
</evidence>
<name>A0A420AFX6_SPHD1</name>
<evidence type="ECO:0000259" key="14">
    <source>
        <dbReference type="Pfam" id="PF00593"/>
    </source>
</evidence>
<dbReference type="Gene3D" id="2.40.170.20">
    <property type="entry name" value="TonB-dependent receptor, beta-barrel domain"/>
    <property type="match status" value="1"/>
</dbReference>
<organism evidence="16 17">
    <name type="scientific">Sphingobacterium detergens</name>
    <dbReference type="NCBI Taxonomy" id="1145106"/>
    <lineage>
        <taxon>Bacteria</taxon>
        <taxon>Pseudomonadati</taxon>
        <taxon>Bacteroidota</taxon>
        <taxon>Sphingobacteriia</taxon>
        <taxon>Sphingobacteriales</taxon>
        <taxon>Sphingobacteriaceae</taxon>
        <taxon>Sphingobacterium</taxon>
    </lineage>
</organism>
<proteinExistence type="inferred from homology"/>
<evidence type="ECO:0000256" key="1">
    <source>
        <dbReference type="ARBA" id="ARBA00004571"/>
    </source>
</evidence>
<evidence type="ECO:0000256" key="11">
    <source>
        <dbReference type="RuleBase" id="RU003357"/>
    </source>
</evidence>
<keyword evidence="6 11" id="KW-0798">TonB box</keyword>
<evidence type="ECO:0000256" key="5">
    <source>
        <dbReference type="ARBA" id="ARBA00022729"/>
    </source>
</evidence>
<feature type="signal peptide" evidence="13">
    <location>
        <begin position="1"/>
        <end position="21"/>
    </location>
</feature>
<dbReference type="SUPFAM" id="SSF56935">
    <property type="entry name" value="Porins"/>
    <property type="match status" value="1"/>
</dbReference>
<comment type="similarity">
    <text evidence="10 11">Belongs to the TonB-dependent receptor family.</text>
</comment>
<feature type="domain" description="TonB-dependent receptor-like beta-barrel" evidence="14">
    <location>
        <begin position="391"/>
        <end position="767"/>
    </location>
</feature>
<dbReference type="GO" id="GO:0044718">
    <property type="term" value="P:siderophore transmembrane transport"/>
    <property type="evidence" value="ECO:0007669"/>
    <property type="project" value="TreeGrafter"/>
</dbReference>
<keyword evidence="4 10" id="KW-0812">Transmembrane</keyword>
<dbReference type="InterPro" id="IPR012910">
    <property type="entry name" value="Plug_dom"/>
</dbReference>
<evidence type="ECO:0000256" key="13">
    <source>
        <dbReference type="SAM" id="SignalP"/>
    </source>
</evidence>
<dbReference type="Pfam" id="PF00593">
    <property type="entry name" value="TonB_dep_Rec_b-barrel"/>
    <property type="match status" value="1"/>
</dbReference>
<dbReference type="InterPro" id="IPR039426">
    <property type="entry name" value="TonB-dep_rcpt-like"/>
</dbReference>
<keyword evidence="9 10" id="KW-0998">Cell outer membrane</keyword>
<evidence type="ECO:0000256" key="3">
    <source>
        <dbReference type="ARBA" id="ARBA00022452"/>
    </source>
</evidence>
<evidence type="ECO:0000256" key="2">
    <source>
        <dbReference type="ARBA" id="ARBA00022448"/>
    </source>
</evidence>
<dbReference type="InterPro" id="IPR036942">
    <property type="entry name" value="Beta-barrel_TonB_sf"/>
</dbReference>
<feature type="chain" id="PRO_5019443527" evidence="13">
    <location>
        <begin position="22"/>
        <end position="796"/>
    </location>
</feature>
<protein>
    <submittedName>
        <fullName evidence="16">Outer membrane cobalamin receptor</fullName>
    </submittedName>
</protein>
<gene>
    <name evidence="16" type="ORF">DFQ12_5216</name>
</gene>
<dbReference type="Pfam" id="PF07715">
    <property type="entry name" value="Plug"/>
    <property type="match status" value="1"/>
</dbReference>
<evidence type="ECO:0000256" key="7">
    <source>
        <dbReference type="ARBA" id="ARBA00023136"/>
    </source>
</evidence>
<dbReference type="Gene3D" id="2.170.130.10">
    <property type="entry name" value="TonB-dependent receptor, plug domain"/>
    <property type="match status" value="1"/>
</dbReference>
<evidence type="ECO:0000259" key="15">
    <source>
        <dbReference type="Pfam" id="PF07715"/>
    </source>
</evidence>
<feature type="domain" description="TonB-dependent receptor plug" evidence="15">
    <location>
        <begin position="124"/>
        <end position="226"/>
    </location>
</feature>
<dbReference type="AlphaFoldDB" id="A0A420AFX6"/>
<evidence type="ECO:0000256" key="4">
    <source>
        <dbReference type="ARBA" id="ARBA00022692"/>
    </source>
</evidence>
<evidence type="ECO:0000256" key="9">
    <source>
        <dbReference type="ARBA" id="ARBA00023237"/>
    </source>
</evidence>
<evidence type="ECO:0000256" key="6">
    <source>
        <dbReference type="ARBA" id="ARBA00023077"/>
    </source>
</evidence>
<keyword evidence="7 10" id="KW-0472">Membrane</keyword>
<keyword evidence="2 10" id="KW-0813">Transport</keyword>
<dbReference type="PANTHER" id="PTHR30069:SF29">
    <property type="entry name" value="HEMOGLOBIN AND HEMOGLOBIN-HAPTOGLOBIN-BINDING PROTEIN 1-RELATED"/>
    <property type="match status" value="1"/>
</dbReference>
<dbReference type="EMBL" id="RAPY01000007">
    <property type="protein sequence ID" value="RKE43430.1"/>
    <property type="molecule type" value="Genomic_DNA"/>
</dbReference>
<dbReference type="PROSITE" id="PS52016">
    <property type="entry name" value="TONB_DEPENDENT_REC_3"/>
    <property type="match status" value="1"/>
</dbReference>
<dbReference type="Pfam" id="PF13715">
    <property type="entry name" value="CarbopepD_reg_2"/>
    <property type="match status" value="1"/>
</dbReference>